<sequence length="488" mass="55885">MEKIFFGSSKEIVKLVENDYYTRLLEGVLSGIPDIIRVFNPESKTLLFLNEAGYKFYNKTRDEVRNKKCYEILNRQEKCESCDVEKAIKLKRMIKTEKYVSEFNRFMECTCNPILGENGEVALVIEQLKDITEKKILANTIKESEERYRKIVDLSPEAIVITVENKIVLVNHQACKLVGIDYSRIIGESIYKYVDKEFLKTMHKRVKHILEEKKTKCVFDYKIVRYDNSSVDVEISSSYLTYKGKPAIQSVIRNITEIKRGLNGAAKFQKKYLNNTSPIPDKFKMDSLFMPARTVSGDFFRICKVNEDLAVGIVGDVSGKGITAALSVSAFFVLFHEAVLLSVDPSDIAYNLNKKIVDYLDDRHIAACCFSLDFKKNKAKVVGAGISQFLFQKNKCKPEEFVIRGPFLGMFEDSIFDEKIIYFEKGDRFYFPTDGLEFIFNDNEIKENCFKAYTIAEFISYLSSILNNTVADIGGLKDDSTIVALEIK</sequence>
<dbReference type="EMBL" id="JAEEGC010000166">
    <property type="protein sequence ID" value="MBV7276251.1"/>
    <property type="molecule type" value="Genomic_DNA"/>
</dbReference>
<dbReference type="AlphaFoldDB" id="A0A949TZ09"/>
<dbReference type="SMART" id="SM00331">
    <property type="entry name" value="PP2C_SIG"/>
    <property type="match status" value="1"/>
</dbReference>
<organism evidence="3 4">
    <name type="scientific">Clostridium thailandense</name>
    <dbReference type="NCBI Taxonomy" id="2794346"/>
    <lineage>
        <taxon>Bacteria</taxon>
        <taxon>Bacillati</taxon>
        <taxon>Bacillota</taxon>
        <taxon>Clostridia</taxon>
        <taxon>Eubacteriales</taxon>
        <taxon>Clostridiaceae</taxon>
        <taxon>Clostridium</taxon>
    </lineage>
</organism>
<accession>A0A949TZ09</accession>
<keyword evidence="1" id="KW-0378">Hydrolase</keyword>
<dbReference type="SMART" id="SM00091">
    <property type="entry name" value="PAS"/>
    <property type="match status" value="2"/>
</dbReference>
<dbReference type="NCBIfam" id="TIGR00229">
    <property type="entry name" value="sensory_box"/>
    <property type="match status" value="1"/>
</dbReference>
<dbReference type="InterPro" id="IPR013767">
    <property type="entry name" value="PAS_fold"/>
</dbReference>
<dbReference type="CDD" id="cd00130">
    <property type="entry name" value="PAS"/>
    <property type="match status" value="1"/>
</dbReference>
<evidence type="ECO:0000313" key="4">
    <source>
        <dbReference type="Proteomes" id="UP000694308"/>
    </source>
</evidence>
<dbReference type="Pfam" id="PF00989">
    <property type="entry name" value="PAS"/>
    <property type="match status" value="1"/>
</dbReference>
<reference evidence="3" key="1">
    <citation type="submission" date="2020-12" db="EMBL/GenBank/DDBJ databases">
        <title>Clostridium thailandense sp. nov., a novel acetogenic bacterium isolated from peat land soil in Thailand.</title>
        <authorList>
            <person name="Chaikitkaew S."/>
            <person name="Birkeland N.K."/>
        </authorList>
    </citation>
    <scope>NUCLEOTIDE SEQUENCE</scope>
    <source>
        <strain evidence="3">PL3</strain>
    </source>
</reference>
<feature type="domain" description="PAS" evidence="2">
    <location>
        <begin position="144"/>
        <end position="213"/>
    </location>
</feature>
<dbReference type="PROSITE" id="PS50112">
    <property type="entry name" value="PAS"/>
    <property type="match status" value="1"/>
</dbReference>
<dbReference type="InterPro" id="IPR052016">
    <property type="entry name" value="Bact_Sigma-Reg"/>
</dbReference>
<name>A0A949TZ09_9CLOT</name>
<evidence type="ECO:0000313" key="3">
    <source>
        <dbReference type="EMBL" id="MBV7276251.1"/>
    </source>
</evidence>
<dbReference type="Pfam" id="PF07228">
    <property type="entry name" value="SpoIIE"/>
    <property type="match status" value="1"/>
</dbReference>
<dbReference type="Pfam" id="PF13426">
    <property type="entry name" value="PAS_9"/>
    <property type="match status" value="1"/>
</dbReference>
<protein>
    <submittedName>
        <fullName evidence="3">PAS domain S-box protein</fullName>
    </submittedName>
</protein>
<comment type="caution">
    <text evidence="3">The sequence shown here is derived from an EMBL/GenBank/DDBJ whole genome shotgun (WGS) entry which is preliminary data.</text>
</comment>
<dbReference type="InterPro" id="IPR000014">
    <property type="entry name" value="PAS"/>
</dbReference>
<dbReference type="PANTHER" id="PTHR43156">
    <property type="entry name" value="STAGE II SPORULATION PROTEIN E-RELATED"/>
    <property type="match status" value="1"/>
</dbReference>
<dbReference type="PANTHER" id="PTHR43156:SF2">
    <property type="entry name" value="STAGE II SPORULATION PROTEIN E"/>
    <property type="match status" value="1"/>
</dbReference>
<gene>
    <name evidence="3" type="ORF">I6U48_25545</name>
</gene>
<dbReference type="GO" id="GO:0016791">
    <property type="term" value="F:phosphatase activity"/>
    <property type="evidence" value="ECO:0007669"/>
    <property type="project" value="TreeGrafter"/>
</dbReference>
<proteinExistence type="predicted"/>
<keyword evidence="4" id="KW-1185">Reference proteome</keyword>
<dbReference type="InterPro" id="IPR001932">
    <property type="entry name" value="PPM-type_phosphatase-like_dom"/>
</dbReference>
<evidence type="ECO:0000256" key="1">
    <source>
        <dbReference type="ARBA" id="ARBA00022801"/>
    </source>
</evidence>
<evidence type="ECO:0000259" key="2">
    <source>
        <dbReference type="PROSITE" id="PS50112"/>
    </source>
</evidence>
<dbReference type="Proteomes" id="UP000694308">
    <property type="component" value="Unassembled WGS sequence"/>
</dbReference>